<dbReference type="Pfam" id="PF02878">
    <property type="entry name" value="PGM_PMM_I"/>
    <property type="match status" value="1"/>
</dbReference>
<accession>A0A2R4X3G7</accession>
<reference evidence="12 13" key="1">
    <citation type="submission" date="2018-04" db="EMBL/GenBank/DDBJ databases">
        <title>Halococcoides cellulosivorans gen. nov., sp. nov., an extremely halophilic cellulose-utilizing haloarchaeon from hypersaline lakes.</title>
        <authorList>
            <person name="Sorokin D.Y."/>
            <person name="Toshchakov S.V."/>
            <person name="Samarov N.I."/>
            <person name="Korzhenkov A."/>
            <person name="Kublanov I.V."/>
        </authorList>
    </citation>
    <scope>NUCLEOTIDE SEQUENCE [LARGE SCALE GENOMIC DNA]</scope>
    <source>
        <strain evidence="12 13">HArcel1</strain>
    </source>
</reference>
<evidence type="ECO:0000259" key="11">
    <source>
        <dbReference type="Pfam" id="PF02880"/>
    </source>
</evidence>
<dbReference type="GO" id="GO:0008966">
    <property type="term" value="F:phosphoglucosamine mutase activity"/>
    <property type="evidence" value="ECO:0007669"/>
    <property type="project" value="InterPro"/>
</dbReference>
<dbReference type="PRINTS" id="PR00509">
    <property type="entry name" value="PGMPMM"/>
</dbReference>
<evidence type="ECO:0000256" key="5">
    <source>
        <dbReference type="ARBA" id="ARBA00022842"/>
    </source>
</evidence>
<dbReference type="InterPro" id="IPR016066">
    <property type="entry name" value="A-D-PHexomutase_CS"/>
</dbReference>
<dbReference type="KEGG" id="harc:HARCEL1_11780"/>
<dbReference type="InterPro" id="IPR005841">
    <property type="entry name" value="Alpha-D-phosphohexomutase_SF"/>
</dbReference>
<evidence type="ECO:0000259" key="9">
    <source>
        <dbReference type="Pfam" id="PF02878"/>
    </source>
</evidence>
<dbReference type="SUPFAM" id="SSF55957">
    <property type="entry name" value="Phosphoglucomutase, C-terminal domain"/>
    <property type="match status" value="1"/>
</dbReference>
<dbReference type="Gene3D" id="3.30.310.50">
    <property type="entry name" value="Alpha-D-phosphohexomutase, C-terminal domain"/>
    <property type="match status" value="1"/>
</dbReference>
<dbReference type="InterPro" id="IPR016055">
    <property type="entry name" value="A-D-PHexomutase_a/b/a-I/II/III"/>
</dbReference>
<feature type="domain" description="Alpha-D-phosphohexomutase alpha/beta/alpha" evidence="11">
    <location>
        <begin position="244"/>
        <end position="343"/>
    </location>
</feature>
<evidence type="ECO:0000313" key="13">
    <source>
        <dbReference type="Proteomes" id="UP000244727"/>
    </source>
</evidence>
<feature type="domain" description="Alpha-D-phosphohexomutase C-terminal" evidence="8">
    <location>
        <begin position="357"/>
        <end position="421"/>
    </location>
</feature>
<comment type="cofactor">
    <cofactor evidence="1">
        <name>Mg(2+)</name>
        <dbReference type="ChEBI" id="CHEBI:18420"/>
    </cofactor>
</comment>
<dbReference type="SUPFAM" id="SSF53738">
    <property type="entry name" value="Phosphoglucomutase, first 3 domains"/>
    <property type="match status" value="3"/>
</dbReference>
<dbReference type="Proteomes" id="UP000244727">
    <property type="component" value="Chromosome"/>
</dbReference>
<dbReference type="Gene3D" id="3.40.120.10">
    <property type="entry name" value="Alpha-D-Glucose-1,6-Bisphosphate, subunit A, domain 3"/>
    <property type="match status" value="3"/>
</dbReference>
<dbReference type="RefSeq" id="WP_108383785.1">
    <property type="nucleotide sequence ID" value="NZ_CP028858.1"/>
</dbReference>
<organism evidence="12 13">
    <name type="scientific">Halococcoides cellulosivorans</name>
    <dbReference type="NCBI Taxonomy" id="1679096"/>
    <lineage>
        <taxon>Archaea</taxon>
        <taxon>Methanobacteriati</taxon>
        <taxon>Methanobacteriota</taxon>
        <taxon>Stenosarchaea group</taxon>
        <taxon>Halobacteria</taxon>
        <taxon>Halobacteriales</taxon>
        <taxon>Haloarculaceae</taxon>
        <taxon>Halococcoides</taxon>
    </lineage>
</organism>
<protein>
    <submittedName>
        <fullName evidence="12">Phosphoglucosamine mutase</fullName>
    </submittedName>
</protein>
<dbReference type="InterPro" id="IPR005844">
    <property type="entry name" value="A-D-PHexomutase_a/b/a-I"/>
</dbReference>
<dbReference type="PANTHER" id="PTHR43771">
    <property type="entry name" value="PHOSPHOMANNOMUTASE"/>
    <property type="match status" value="1"/>
</dbReference>
<sequence>MFGTSGIRGPVGDQVTGALALDLGRALGATSDRVVVGRDVRESGDALARAAIAGIQEAGSNVIDVGVESTPTIARSVRPLDADAGLVVTASHNPPADNGFKCWSRDASAFDADEIEALEAVMAESQRATVPADEMGTVRTVEHARADHRDRLPTDGLDASVVVDVGTGTGQVTSEALRAGGCAVHTLDADRDGRFPARPSEPTAETCGTLAALVGATDADLGVAHDGDADRMMAVDETGRFVSGDELLGVFASATPPGSSVAAPINASALVEDVTDGAVVRTAVGDGAVAEATRQPEVAFGGEPSGAWIWPAETYCPDGHLAACRLVQLVTQGPSLAERVAALPSYATRRASIECADKRAVMDAVEAGVRERFDDVTDVDGVRVDLSDGWFLIRASGTQPLVRVTAEAETDARADAVFDEARSIVEEAVEPPVIDGDD</sequence>
<keyword evidence="3" id="KW-0597">Phosphoprotein</keyword>
<dbReference type="InterPro" id="IPR005845">
    <property type="entry name" value="A-D-PHexomutase_a/b/a-II"/>
</dbReference>
<feature type="domain" description="Alpha-D-phosphohexomutase alpha/beta/alpha" evidence="9">
    <location>
        <begin position="2"/>
        <end position="126"/>
    </location>
</feature>
<comment type="similarity">
    <text evidence="2 7">Belongs to the phosphohexose mutase family.</text>
</comment>
<dbReference type="InterPro" id="IPR005843">
    <property type="entry name" value="A-D-PHexomutase_C"/>
</dbReference>
<dbReference type="GeneID" id="36513197"/>
<feature type="domain" description="Alpha-D-phosphohexomutase alpha/beta/alpha" evidence="10">
    <location>
        <begin position="156"/>
        <end position="239"/>
    </location>
</feature>
<evidence type="ECO:0000259" key="8">
    <source>
        <dbReference type="Pfam" id="PF00408"/>
    </source>
</evidence>
<dbReference type="GO" id="GO:0005975">
    <property type="term" value="P:carbohydrate metabolic process"/>
    <property type="evidence" value="ECO:0007669"/>
    <property type="project" value="InterPro"/>
</dbReference>
<evidence type="ECO:0000256" key="6">
    <source>
        <dbReference type="ARBA" id="ARBA00023235"/>
    </source>
</evidence>
<gene>
    <name evidence="12" type="ORF">HARCEL1_11780</name>
</gene>
<keyword evidence="5 7" id="KW-0460">Magnesium</keyword>
<dbReference type="PANTHER" id="PTHR43771:SF1">
    <property type="entry name" value="PHOSPHOMANNOMUTASE"/>
    <property type="match status" value="1"/>
</dbReference>
<dbReference type="InterPro" id="IPR036900">
    <property type="entry name" value="A-D-PHexomutase_C_sf"/>
</dbReference>
<proteinExistence type="inferred from homology"/>
<dbReference type="EMBL" id="CP028858">
    <property type="protein sequence ID" value="AWB28337.1"/>
    <property type="molecule type" value="Genomic_DNA"/>
</dbReference>
<dbReference type="PROSITE" id="PS00710">
    <property type="entry name" value="PGM_PMM"/>
    <property type="match status" value="1"/>
</dbReference>
<evidence type="ECO:0000256" key="2">
    <source>
        <dbReference type="ARBA" id="ARBA00010231"/>
    </source>
</evidence>
<dbReference type="AlphaFoldDB" id="A0A2R4X3G7"/>
<keyword evidence="4 7" id="KW-0479">Metal-binding</keyword>
<keyword evidence="6" id="KW-0413">Isomerase</keyword>
<dbReference type="InterPro" id="IPR005846">
    <property type="entry name" value="A-D-PHexomutase_a/b/a-III"/>
</dbReference>
<name>A0A2R4X3G7_9EURY</name>
<dbReference type="Pfam" id="PF02880">
    <property type="entry name" value="PGM_PMM_III"/>
    <property type="match status" value="1"/>
</dbReference>
<dbReference type="Pfam" id="PF00408">
    <property type="entry name" value="PGM_PMM_IV"/>
    <property type="match status" value="1"/>
</dbReference>
<evidence type="ECO:0000256" key="7">
    <source>
        <dbReference type="RuleBase" id="RU004326"/>
    </source>
</evidence>
<dbReference type="GO" id="GO:0000287">
    <property type="term" value="F:magnesium ion binding"/>
    <property type="evidence" value="ECO:0007669"/>
    <property type="project" value="InterPro"/>
</dbReference>
<evidence type="ECO:0000259" key="10">
    <source>
        <dbReference type="Pfam" id="PF02879"/>
    </source>
</evidence>
<evidence type="ECO:0000256" key="1">
    <source>
        <dbReference type="ARBA" id="ARBA00001946"/>
    </source>
</evidence>
<dbReference type="Pfam" id="PF02879">
    <property type="entry name" value="PGM_PMM_II"/>
    <property type="match status" value="1"/>
</dbReference>
<evidence type="ECO:0000256" key="3">
    <source>
        <dbReference type="ARBA" id="ARBA00022553"/>
    </source>
</evidence>
<keyword evidence="13" id="KW-1185">Reference proteome</keyword>
<dbReference type="CDD" id="cd03087">
    <property type="entry name" value="PGM_like1"/>
    <property type="match status" value="1"/>
</dbReference>
<evidence type="ECO:0000313" key="12">
    <source>
        <dbReference type="EMBL" id="AWB28337.1"/>
    </source>
</evidence>
<evidence type="ECO:0000256" key="4">
    <source>
        <dbReference type="ARBA" id="ARBA00022723"/>
    </source>
</evidence>
<dbReference type="InterPro" id="IPR024086">
    <property type="entry name" value="GlmM_arc-type"/>
</dbReference>